<dbReference type="EMBL" id="CP147247">
    <property type="protein sequence ID" value="WYJ91231.1"/>
    <property type="molecule type" value="Genomic_DNA"/>
</dbReference>
<dbReference type="PANTHER" id="PTHR43362:SF1">
    <property type="entry name" value="MANNITOL DEHYDROGENASE 2-RELATED"/>
    <property type="match status" value="1"/>
</dbReference>
<dbReference type="InterPro" id="IPR036291">
    <property type="entry name" value="NAD(P)-bd_dom_sf"/>
</dbReference>
<dbReference type="InterPro" id="IPR013131">
    <property type="entry name" value="Mannitol_DH_N"/>
</dbReference>
<sequence length="534" mass="59245">MEEIFSFYDSSSKSPEVHIPTADKKQLVKNTQEAPVWIHFGGGNLYRGFHGKIAQDLIEAGELTSGVIVCETFDEGIVDDCYQPYNNDFAQVIMHESGDLDVNLINATAASYYCHPNRSESFAKVLQIFQQPSVQFVTLTITEKGYNIRDSAGNYAPIVQQDLANGPENPQHTVSILTALLYARFKQGKLPIAMVSTDNFSQNGQKFQTSVLAIAEGWQQAGWVEAGFIDYLSNDQLVSFPWTMIDRITPNPSEAVKEKLEAIGFSEVDLIQTAKHTNIALFANTEATHYLVIEDAFPNGRPALEKAGVILTDRETVDKVDTMKVTACLNPLHTALAIFGCLLGKMSIAEEMRDKALVKLIEGIGYREGLPVVADPGIIDPKQFIDEVIHTRLVNPMIPDTPQRIAADTSQKIGIRYGETIKKYVALPDKSVEELHYIPLTIAGWLRYLLAVDDRGEAFTPSPDPLLDELQEQLARVTIGFTGDVRPAVRPILRNTQIFGSDLYEIGLGEKVEQYFKEMLQGPGAVRATVEKYV</sequence>
<gene>
    <name evidence="5" type="ORF">A5888_001759</name>
    <name evidence="6" type="ORF">A5888_002999</name>
</gene>
<reference evidence="6" key="3">
    <citation type="submission" date="2024-03" db="EMBL/GenBank/DDBJ databases">
        <title>The Genome Sequence of Enterococcus sp. DIV0242b.</title>
        <authorList>
            <consortium name="The Broad Institute Genomics Platform"/>
            <consortium name="The Broad Institute Microbial Omics Core"/>
            <consortium name="The Broad Institute Genomic Center for Infectious Diseases"/>
            <person name="Earl A."/>
            <person name="Manson A."/>
            <person name="Gilmore M."/>
            <person name="Schwartman J."/>
            <person name="Shea T."/>
            <person name="Abouelleil A."/>
            <person name="Cao P."/>
            <person name="Chapman S."/>
            <person name="Cusick C."/>
            <person name="Young S."/>
            <person name="Neafsey D."/>
            <person name="Nusbaum C."/>
            <person name="Birren B."/>
        </authorList>
    </citation>
    <scope>NUCLEOTIDE SEQUENCE</scope>
    <source>
        <strain evidence="6">9E7_DIV0242</strain>
    </source>
</reference>
<dbReference type="Proteomes" id="UP000195141">
    <property type="component" value="Chromosome"/>
</dbReference>
<dbReference type="Gene3D" id="1.10.1040.10">
    <property type="entry name" value="N-(1-d-carboxylethyl)-l-norvaline Dehydrogenase, domain 2"/>
    <property type="match status" value="1"/>
</dbReference>
<reference evidence="5" key="1">
    <citation type="submission" date="2017-05" db="EMBL/GenBank/DDBJ databases">
        <title>The Genome Sequence of Enterococcus sp. 9E7_DIV0242.</title>
        <authorList>
            <consortium name="The Broad Institute Genomics Platform"/>
            <consortium name="The Broad Institute Genomic Center for Infectious Diseases"/>
            <person name="Earl A."/>
            <person name="Manson A."/>
            <person name="Schwartman J."/>
            <person name="Gilmore M."/>
            <person name="Abouelleil A."/>
            <person name="Cao P."/>
            <person name="Chapman S."/>
            <person name="Cusick C."/>
            <person name="Shea T."/>
            <person name="Young S."/>
            <person name="Neafsey D."/>
            <person name="Nusbaum C."/>
            <person name="Birren B."/>
        </authorList>
    </citation>
    <scope>NUCLEOTIDE SEQUENCE [LARGE SCALE GENOMIC DNA]</scope>
    <source>
        <strain evidence="5">9E7_DIV0242</strain>
    </source>
</reference>
<evidence type="ECO:0000313" key="5">
    <source>
        <dbReference type="EMBL" id="OTP17621.1"/>
    </source>
</evidence>
<feature type="domain" description="Mannitol dehydrogenase C-terminal" evidence="4">
    <location>
        <begin position="318"/>
        <end position="513"/>
    </location>
</feature>
<feature type="domain" description="Mannitol dehydrogenase N-terminal" evidence="3">
    <location>
        <begin position="38"/>
        <end position="306"/>
    </location>
</feature>
<evidence type="ECO:0000313" key="6">
    <source>
        <dbReference type="EMBL" id="WYJ91231.1"/>
    </source>
</evidence>
<comment type="catalytic activity">
    <reaction evidence="2">
        <text>D-mannitol 1-phosphate + NAD(+) = beta-D-fructose 6-phosphate + NADH + H(+)</text>
        <dbReference type="Rhea" id="RHEA:19661"/>
        <dbReference type="ChEBI" id="CHEBI:15378"/>
        <dbReference type="ChEBI" id="CHEBI:57540"/>
        <dbReference type="ChEBI" id="CHEBI:57634"/>
        <dbReference type="ChEBI" id="CHEBI:57945"/>
        <dbReference type="ChEBI" id="CHEBI:61381"/>
        <dbReference type="EC" id="1.1.1.17"/>
    </reaction>
</comment>
<evidence type="ECO:0000256" key="2">
    <source>
        <dbReference type="ARBA" id="ARBA00048615"/>
    </source>
</evidence>
<organism evidence="5">
    <name type="scientific">Candidatus Enterococcus clewellii</name>
    <dbReference type="NCBI Taxonomy" id="1834193"/>
    <lineage>
        <taxon>Bacteria</taxon>
        <taxon>Bacillati</taxon>
        <taxon>Bacillota</taxon>
        <taxon>Bacilli</taxon>
        <taxon>Lactobacillales</taxon>
        <taxon>Enterococcaceae</taxon>
        <taxon>Enterococcus</taxon>
    </lineage>
</organism>
<dbReference type="AlphaFoldDB" id="A0A242K8X7"/>
<dbReference type="InterPro" id="IPR008927">
    <property type="entry name" value="6-PGluconate_DH-like_C_sf"/>
</dbReference>
<accession>A0A242K8X7</accession>
<dbReference type="Pfam" id="PF01232">
    <property type="entry name" value="Mannitol_dh"/>
    <property type="match status" value="1"/>
</dbReference>
<dbReference type="RefSeq" id="WP_086348818.1">
    <property type="nucleotide sequence ID" value="NZ_CP147247.1"/>
</dbReference>
<dbReference type="InterPro" id="IPR013118">
    <property type="entry name" value="Mannitol_DH_C"/>
</dbReference>
<evidence type="ECO:0000256" key="1">
    <source>
        <dbReference type="ARBA" id="ARBA00023002"/>
    </source>
</evidence>
<evidence type="ECO:0000259" key="3">
    <source>
        <dbReference type="Pfam" id="PF01232"/>
    </source>
</evidence>
<dbReference type="GO" id="GO:0008926">
    <property type="term" value="F:mannitol-1-phosphate 5-dehydrogenase activity"/>
    <property type="evidence" value="ECO:0007669"/>
    <property type="project" value="UniProtKB-EC"/>
</dbReference>
<dbReference type="PANTHER" id="PTHR43362">
    <property type="entry name" value="MANNITOL DEHYDROGENASE DSF1-RELATED"/>
    <property type="match status" value="1"/>
</dbReference>
<keyword evidence="7" id="KW-1185">Reference proteome</keyword>
<dbReference type="InterPro" id="IPR050988">
    <property type="entry name" value="Mannitol_DH/Oxidoreductase"/>
</dbReference>
<dbReference type="Gene3D" id="3.40.50.720">
    <property type="entry name" value="NAD(P)-binding Rossmann-like Domain"/>
    <property type="match status" value="1"/>
</dbReference>
<name>A0A242K8X7_9ENTE</name>
<protein>
    <submittedName>
        <fullName evidence="6">Fructuronate reductase</fullName>
    </submittedName>
</protein>
<dbReference type="OrthoDB" id="271711at2"/>
<evidence type="ECO:0000259" key="4">
    <source>
        <dbReference type="Pfam" id="PF08125"/>
    </source>
</evidence>
<dbReference type="InterPro" id="IPR013328">
    <property type="entry name" value="6PGD_dom2"/>
</dbReference>
<dbReference type="SUPFAM" id="SSF51735">
    <property type="entry name" value="NAD(P)-binding Rossmann-fold domains"/>
    <property type="match status" value="1"/>
</dbReference>
<reference evidence="6" key="2">
    <citation type="submission" date="2017-05" db="EMBL/GenBank/DDBJ databases">
        <authorList>
            <consortium name="The Broad Institute Genomics Platform"/>
            <consortium name="The Broad Institute Genomic Center for Infectious Diseases"/>
            <person name="Earl A."/>
            <person name="Manson A."/>
            <person name="Schwartman J."/>
            <person name="Gilmore M."/>
            <person name="Abouelleil A."/>
            <person name="Cao P."/>
            <person name="Chapman S."/>
            <person name="Cusick C."/>
            <person name="Shea T."/>
            <person name="Young S."/>
            <person name="Neafsey D."/>
            <person name="Nusbaum C."/>
            <person name="Birren B."/>
        </authorList>
    </citation>
    <scope>NUCLEOTIDE SEQUENCE</scope>
    <source>
        <strain evidence="6">9E7_DIV0242</strain>
    </source>
</reference>
<dbReference type="Pfam" id="PF08125">
    <property type="entry name" value="Mannitol_dh_C"/>
    <property type="match status" value="1"/>
</dbReference>
<dbReference type="SUPFAM" id="SSF48179">
    <property type="entry name" value="6-phosphogluconate dehydrogenase C-terminal domain-like"/>
    <property type="match status" value="1"/>
</dbReference>
<proteinExistence type="predicted"/>
<keyword evidence="1" id="KW-0560">Oxidoreductase</keyword>
<evidence type="ECO:0000313" key="7">
    <source>
        <dbReference type="Proteomes" id="UP000195141"/>
    </source>
</evidence>
<dbReference type="EMBL" id="NGMM01000002">
    <property type="protein sequence ID" value="OTP17621.1"/>
    <property type="molecule type" value="Genomic_DNA"/>
</dbReference>